<dbReference type="InterPro" id="IPR050834">
    <property type="entry name" value="Glycosyltransf_2"/>
</dbReference>
<dbReference type="OrthoDB" id="2369748at2"/>
<protein>
    <submittedName>
        <fullName evidence="2">Glycosyltransferase EpsH</fullName>
        <ecNumber evidence="2">2.4.-.-</ecNumber>
    </submittedName>
</protein>
<dbReference type="EC" id="2.4.-.-" evidence="2"/>
<dbReference type="GO" id="GO:0016757">
    <property type="term" value="F:glycosyltransferase activity"/>
    <property type="evidence" value="ECO:0007669"/>
    <property type="project" value="UniProtKB-KW"/>
</dbReference>
<gene>
    <name evidence="2" type="primary">epsH</name>
    <name evidence="2" type="ORF">LAUMK136_01012</name>
</gene>
<evidence type="ECO:0000313" key="3">
    <source>
        <dbReference type="Proteomes" id="UP000273307"/>
    </source>
</evidence>
<evidence type="ECO:0000313" key="2">
    <source>
        <dbReference type="EMBL" id="VBA35289.1"/>
    </source>
</evidence>
<proteinExistence type="predicted"/>
<sequence length="366" mass="41302">MLNAPQLILAREPSDYDDRLPPPPVRSNPPAIWPDFMSRRPSVTIVIPAYNEERWIGSCLESCIAQTSAPDEIIVVNNKSTDGTAAVVRQYQRHNPQLNIRMLEQNELQGLIPTRNLGFDHARCDVIGRIDADTLIAKDWVEKIRRQFADTAVAAATGPVLYYDMPLRRVGFWGDQRIRNFLQHNATDQRFLLGANMAIRNSAWQAVRQLAHLDLDDQLHEDIDLALTLFKNGFDIAYEPAMVAGISGRRLEAPARDFWRYITRYTRTTKTHGVKSWTALLAMFFLLLVYLPFRPVRFFYDVEHNRFTLSKLRAKLGQPAPAPPSERGVALTAGRAAVQRVAGAGGAGTRVRTITPNKPMYLGRVS</sequence>
<dbReference type="Proteomes" id="UP000273307">
    <property type="component" value="Unassembled WGS sequence"/>
</dbReference>
<feature type="domain" description="Glycosyltransferase 2-like" evidence="1">
    <location>
        <begin position="44"/>
        <end position="168"/>
    </location>
</feature>
<accession>A0A498PS06</accession>
<dbReference type="PANTHER" id="PTHR43685">
    <property type="entry name" value="GLYCOSYLTRANSFERASE"/>
    <property type="match status" value="1"/>
</dbReference>
<keyword evidence="3" id="KW-1185">Reference proteome</keyword>
<evidence type="ECO:0000259" key="1">
    <source>
        <dbReference type="Pfam" id="PF00535"/>
    </source>
</evidence>
<keyword evidence="2" id="KW-0808">Transferase</keyword>
<name>A0A498PS06_9MYCO</name>
<reference evidence="2 3" key="1">
    <citation type="submission" date="2018-09" db="EMBL/GenBank/DDBJ databases">
        <authorList>
            <person name="Tagini F."/>
        </authorList>
    </citation>
    <scope>NUCLEOTIDE SEQUENCE [LARGE SCALE GENOMIC DNA]</scope>
    <source>
        <strain evidence="2 3">MK136</strain>
    </source>
</reference>
<dbReference type="InterPro" id="IPR001173">
    <property type="entry name" value="Glyco_trans_2-like"/>
</dbReference>
<dbReference type="InterPro" id="IPR029044">
    <property type="entry name" value="Nucleotide-diphossugar_trans"/>
</dbReference>
<dbReference type="Pfam" id="PF00535">
    <property type="entry name" value="Glycos_transf_2"/>
    <property type="match status" value="1"/>
</dbReference>
<dbReference type="EMBL" id="UPHP01000022">
    <property type="protein sequence ID" value="VBA35289.1"/>
    <property type="molecule type" value="Genomic_DNA"/>
</dbReference>
<dbReference type="AlphaFoldDB" id="A0A498PS06"/>
<organism evidence="2 3">
    <name type="scientific">Mycobacterium attenuatum</name>
    <dbReference type="NCBI Taxonomy" id="2341086"/>
    <lineage>
        <taxon>Bacteria</taxon>
        <taxon>Bacillati</taxon>
        <taxon>Actinomycetota</taxon>
        <taxon>Actinomycetes</taxon>
        <taxon>Mycobacteriales</taxon>
        <taxon>Mycobacteriaceae</taxon>
        <taxon>Mycobacterium</taxon>
    </lineage>
</organism>
<dbReference type="PANTHER" id="PTHR43685:SF2">
    <property type="entry name" value="GLYCOSYLTRANSFERASE 2-LIKE DOMAIN-CONTAINING PROTEIN"/>
    <property type="match status" value="1"/>
</dbReference>
<dbReference type="Gene3D" id="3.90.550.10">
    <property type="entry name" value="Spore Coat Polysaccharide Biosynthesis Protein SpsA, Chain A"/>
    <property type="match status" value="1"/>
</dbReference>
<dbReference type="CDD" id="cd00761">
    <property type="entry name" value="Glyco_tranf_GTA_type"/>
    <property type="match status" value="1"/>
</dbReference>
<keyword evidence="2" id="KW-0328">Glycosyltransferase</keyword>
<dbReference type="SUPFAM" id="SSF53448">
    <property type="entry name" value="Nucleotide-diphospho-sugar transferases"/>
    <property type="match status" value="1"/>
</dbReference>